<dbReference type="GeneID" id="97140398"/>
<dbReference type="RefSeq" id="WP_057899808.1">
    <property type="nucleotide sequence ID" value="NZ_CP080764.1"/>
</dbReference>
<dbReference type="EMBL" id="FNDE01000014">
    <property type="protein sequence ID" value="SDH16681.1"/>
    <property type="molecule type" value="Genomic_DNA"/>
</dbReference>
<keyword evidence="2" id="KW-0812">Transmembrane</keyword>
<reference evidence="2 3" key="1">
    <citation type="submission" date="2016-10" db="EMBL/GenBank/DDBJ databases">
        <authorList>
            <person name="de Groot N.N."/>
        </authorList>
    </citation>
    <scope>NUCLEOTIDE SEQUENCE [LARGE SCALE GENOMIC DNA]</scope>
    <source>
        <strain evidence="2 3">L 420-91</strain>
    </source>
</reference>
<proteinExistence type="predicted"/>
<dbReference type="Proteomes" id="UP000826616">
    <property type="component" value="Chromosome"/>
</dbReference>
<dbReference type="EMBL" id="CP080764">
    <property type="protein sequence ID" value="QYY43334.1"/>
    <property type="molecule type" value="Genomic_DNA"/>
</dbReference>
<reference evidence="1 4" key="2">
    <citation type="submission" date="2021-08" db="EMBL/GenBank/DDBJ databases">
        <title>Complete genome sequence of the strain Aneurinibacillus thermoaerophilus CCM 8960.</title>
        <authorList>
            <person name="Musilova J."/>
            <person name="Kourilova X."/>
            <person name="Pernicova I."/>
            <person name="Bezdicek M."/>
            <person name="Lengerova M."/>
            <person name="Obruca S."/>
            <person name="Sedlar K."/>
        </authorList>
    </citation>
    <scope>NUCLEOTIDE SEQUENCE [LARGE SCALE GENOMIC DNA]</scope>
    <source>
        <strain evidence="1 4">CCM 8960</strain>
    </source>
</reference>
<dbReference type="Proteomes" id="UP000198956">
    <property type="component" value="Unassembled WGS sequence"/>
</dbReference>
<protein>
    <submittedName>
        <fullName evidence="1">MFS transporter</fullName>
    </submittedName>
    <submittedName>
        <fullName evidence="2">Transmembrane secretion effector</fullName>
    </submittedName>
</protein>
<keyword evidence="2" id="KW-0472">Membrane</keyword>
<dbReference type="AlphaFoldDB" id="A0A1G8A724"/>
<evidence type="ECO:0000313" key="4">
    <source>
        <dbReference type="Proteomes" id="UP000826616"/>
    </source>
</evidence>
<evidence type="ECO:0000313" key="1">
    <source>
        <dbReference type="EMBL" id="QYY43334.1"/>
    </source>
</evidence>
<keyword evidence="4" id="KW-1185">Reference proteome</keyword>
<evidence type="ECO:0000313" key="2">
    <source>
        <dbReference type="EMBL" id="SDH16681.1"/>
    </source>
</evidence>
<organism evidence="2 3">
    <name type="scientific">Aneurinibacillus thermoaerophilus</name>
    <dbReference type="NCBI Taxonomy" id="143495"/>
    <lineage>
        <taxon>Bacteria</taxon>
        <taxon>Bacillati</taxon>
        <taxon>Bacillota</taxon>
        <taxon>Bacilli</taxon>
        <taxon>Bacillales</taxon>
        <taxon>Paenibacillaceae</taxon>
        <taxon>Aneurinibacillus group</taxon>
        <taxon>Aneurinibacillus</taxon>
    </lineage>
</organism>
<accession>A0A1G8A724</accession>
<sequence>MNWIQVFAEYKIIPEKRGEYLQKIKDIAIAMEKIGARNFVLQEGVDQPGLFVEMFHVPTVEAYRKIKRKRCEETGTSGGFWQSINDCIVAGTNRLNMWAFAPVDIDGSGE</sequence>
<gene>
    <name evidence="1" type="ORF">K3F53_03370</name>
    <name evidence="2" type="ORF">SAMN04489735_101446</name>
</gene>
<evidence type="ECO:0000313" key="3">
    <source>
        <dbReference type="Proteomes" id="UP000198956"/>
    </source>
</evidence>
<name>A0A1G8A724_ANETH</name>